<dbReference type="EMBL" id="AMEM01000037">
    <property type="protein sequence ID" value="EKX88633.1"/>
    <property type="molecule type" value="Genomic_DNA"/>
</dbReference>
<dbReference type="OrthoDB" id="3542619at2"/>
<protein>
    <submittedName>
        <fullName evidence="4">PspA/IM30 family protein</fullName>
    </submittedName>
</protein>
<accession>L1MBI9</accession>
<evidence type="ECO:0000256" key="1">
    <source>
        <dbReference type="ARBA" id="ARBA00043985"/>
    </source>
</evidence>
<dbReference type="eggNOG" id="COG1842">
    <property type="taxonomic scope" value="Bacteria"/>
</dbReference>
<keyword evidence="2" id="KW-0175">Coiled coil</keyword>
<dbReference type="PATRIC" id="fig|1035195.3.peg.2064"/>
<name>L1MBI9_9CORY</name>
<comment type="caution">
    <text evidence="4">The sequence shown here is derived from an EMBL/GenBank/DDBJ whole genome shotgun (WGS) entry which is preliminary data.</text>
</comment>
<feature type="region of interest" description="Disordered" evidence="3">
    <location>
        <begin position="240"/>
        <end position="324"/>
    </location>
</feature>
<evidence type="ECO:0000256" key="3">
    <source>
        <dbReference type="SAM" id="MobiDB-lite"/>
    </source>
</evidence>
<sequence length="324" mass="34650">MANPFSKGWKYLAASLDRAIDENADPKVQIQQAIDAAKSQHQAILDQAAAVLGNKRQLEMKLNKLVKDQTAAQEKARAAIVAADEAAAAGDTDRAADLNGVAEVLATQLVTVEQQLEDTKALYVQAETAAEQAKKQVKESEARLHDQMSQINELAAQADQAALQETTVKAMDSIGQFSKDDSVPTLDAVREKIERRYANALGAQELTEQNISGRMAEISQSGQDTLAAARLAEIRAELGGAQTEEKPKELEASTEDEVVEEGTVAADSTTEVDADDVETVVEEEGTEDGIVEADVEDGDVDKPQEQDEEEAATEAPASSDKADS</sequence>
<dbReference type="STRING" id="1035195.HMPREF9997_02307"/>
<feature type="compositionally biased region" description="Low complexity" evidence="3">
    <location>
        <begin position="313"/>
        <end position="324"/>
    </location>
</feature>
<dbReference type="RefSeq" id="WP_006061728.1">
    <property type="nucleotide sequence ID" value="NZ_KB290820.1"/>
</dbReference>
<dbReference type="InterPro" id="IPR007157">
    <property type="entry name" value="PspA_VIPP1"/>
</dbReference>
<proteinExistence type="inferred from homology"/>
<evidence type="ECO:0000313" key="5">
    <source>
        <dbReference type="Proteomes" id="UP000010445"/>
    </source>
</evidence>
<feature type="compositionally biased region" description="Acidic residues" evidence="3">
    <location>
        <begin position="270"/>
        <end position="299"/>
    </location>
</feature>
<dbReference type="AlphaFoldDB" id="L1MBI9"/>
<feature type="coiled-coil region" evidence="2">
    <location>
        <begin position="109"/>
        <end position="157"/>
    </location>
</feature>
<organism evidence="4 5">
    <name type="scientific">Corynebacterium durum F0235</name>
    <dbReference type="NCBI Taxonomy" id="1035195"/>
    <lineage>
        <taxon>Bacteria</taxon>
        <taxon>Bacillati</taxon>
        <taxon>Actinomycetota</taxon>
        <taxon>Actinomycetes</taxon>
        <taxon>Mycobacteriales</taxon>
        <taxon>Corynebacteriaceae</taxon>
        <taxon>Corynebacterium</taxon>
    </lineage>
</organism>
<dbReference type="HOGENOM" id="CLU_048860_0_0_11"/>
<dbReference type="Pfam" id="PF04012">
    <property type="entry name" value="PspA_IM30"/>
    <property type="match status" value="1"/>
</dbReference>
<comment type="similarity">
    <text evidence="1">Belongs to the PspA/Vipp/IM30 family.</text>
</comment>
<keyword evidence="5" id="KW-1185">Reference proteome</keyword>
<gene>
    <name evidence="4" type="ORF">HMPREF9997_02307</name>
</gene>
<dbReference type="Proteomes" id="UP000010445">
    <property type="component" value="Unassembled WGS sequence"/>
</dbReference>
<evidence type="ECO:0000313" key="4">
    <source>
        <dbReference type="EMBL" id="EKX88633.1"/>
    </source>
</evidence>
<reference evidence="4 5" key="1">
    <citation type="submission" date="2012-05" db="EMBL/GenBank/DDBJ databases">
        <authorList>
            <person name="Weinstock G."/>
            <person name="Sodergren E."/>
            <person name="Lobos E.A."/>
            <person name="Fulton L."/>
            <person name="Fulton R."/>
            <person name="Courtney L."/>
            <person name="Fronick C."/>
            <person name="O'Laughlin M."/>
            <person name="Godfrey J."/>
            <person name="Wilson R.M."/>
            <person name="Miner T."/>
            <person name="Farmer C."/>
            <person name="Delehaunty K."/>
            <person name="Cordes M."/>
            <person name="Minx P."/>
            <person name="Tomlinson C."/>
            <person name="Chen J."/>
            <person name="Wollam A."/>
            <person name="Pepin K.H."/>
            <person name="Bhonagiri V."/>
            <person name="Zhang X."/>
            <person name="Suruliraj S."/>
            <person name="Warren W."/>
            <person name="Mitreva M."/>
            <person name="Mardis E.R."/>
            <person name="Wilson R.K."/>
        </authorList>
    </citation>
    <scope>NUCLEOTIDE SEQUENCE [LARGE SCALE GENOMIC DNA]</scope>
    <source>
        <strain evidence="4 5">F0235</strain>
    </source>
</reference>
<evidence type="ECO:0000256" key="2">
    <source>
        <dbReference type="SAM" id="Coils"/>
    </source>
</evidence>